<dbReference type="InterPro" id="IPR025970">
    <property type="entry name" value="SusE"/>
</dbReference>
<evidence type="ECO:0000313" key="2">
    <source>
        <dbReference type="EMBL" id="THU40234.1"/>
    </source>
</evidence>
<evidence type="ECO:0000259" key="1">
    <source>
        <dbReference type="Pfam" id="PF14292"/>
    </source>
</evidence>
<sequence length="387" mass="43750">MQHKLLLVLTTIICLLHLQCKKDERDINLQLTEVADLFTPADAKYIRLDPKSGATESFEWSQAKAEDGSLVLYEVAFDQENGDFSHPFYTVVADNKGVMNKLTLTHADLNKIATLGGADFYQRKKFKWTVLASKGINVKQAAAARTIDLERPGGFVVLPATLYISGDATEGGDVLTNALPMKKLKDGVFEIFTKLKAGTYKLVDGNSGSPKQYYLYEDNGNKTIGMNGQTTFAGADKIMRIQIDFNNLAAALTEVRSVQLWYCAGNTFWFTLPYAGNGVWKYNNHTINYTQMPWGFEQRHKYKMVLNEGSGDKNLWLNYASSDSPDQEGQHPHTVVYKTINMERNDDSQWDWSWKFDRTYLTQGSVADFWVSLRATDAAYTVNYQKH</sequence>
<organism evidence="2 3">
    <name type="scientific">Niastella caeni</name>
    <dbReference type="NCBI Taxonomy" id="2569763"/>
    <lineage>
        <taxon>Bacteria</taxon>
        <taxon>Pseudomonadati</taxon>
        <taxon>Bacteroidota</taxon>
        <taxon>Chitinophagia</taxon>
        <taxon>Chitinophagales</taxon>
        <taxon>Chitinophagaceae</taxon>
        <taxon>Niastella</taxon>
    </lineage>
</organism>
<dbReference type="AlphaFoldDB" id="A0A4S8I161"/>
<dbReference type="Proteomes" id="UP000306918">
    <property type="component" value="Unassembled WGS sequence"/>
</dbReference>
<accession>A0A4S8I161</accession>
<reference evidence="2 3" key="1">
    <citation type="submission" date="2019-04" db="EMBL/GenBank/DDBJ databases">
        <title>Niastella caeni sp. nov., isolated from activated sludge.</title>
        <authorList>
            <person name="Sheng M."/>
        </authorList>
    </citation>
    <scope>NUCLEOTIDE SEQUENCE [LARGE SCALE GENOMIC DNA]</scope>
    <source>
        <strain evidence="2 3">HX-2-15</strain>
    </source>
</reference>
<protein>
    <recommendedName>
        <fullName evidence="1">SusE outer membrane protein domain-containing protein</fullName>
    </recommendedName>
</protein>
<keyword evidence="3" id="KW-1185">Reference proteome</keyword>
<dbReference type="EMBL" id="STFF01000002">
    <property type="protein sequence ID" value="THU40234.1"/>
    <property type="molecule type" value="Genomic_DNA"/>
</dbReference>
<proteinExistence type="predicted"/>
<dbReference type="OrthoDB" id="631295at2"/>
<dbReference type="Pfam" id="PF14292">
    <property type="entry name" value="SusE"/>
    <property type="match status" value="1"/>
</dbReference>
<evidence type="ECO:0000313" key="3">
    <source>
        <dbReference type="Proteomes" id="UP000306918"/>
    </source>
</evidence>
<comment type="caution">
    <text evidence="2">The sequence shown here is derived from an EMBL/GenBank/DDBJ whole genome shotgun (WGS) entry which is preliminary data.</text>
</comment>
<name>A0A4S8I161_9BACT</name>
<feature type="domain" description="SusE outer membrane protein" evidence="1">
    <location>
        <begin position="23"/>
        <end position="130"/>
    </location>
</feature>
<gene>
    <name evidence="2" type="ORF">FAM09_10215</name>
</gene>
<dbReference type="RefSeq" id="WP_136576988.1">
    <property type="nucleotide sequence ID" value="NZ_STFF01000002.1"/>
</dbReference>